<organism evidence="2 3">
    <name type="scientific">Elaphomyces granulatus</name>
    <dbReference type="NCBI Taxonomy" id="519963"/>
    <lineage>
        <taxon>Eukaryota</taxon>
        <taxon>Fungi</taxon>
        <taxon>Dikarya</taxon>
        <taxon>Ascomycota</taxon>
        <taxon>Pezizomycotina</taxon>
        <taxon>Eurotiomycetes</taxon>
        <taxon>Eurotiomycetidae</taxon>
        <taxon>Eurotiales</taxon>
        <taxon>Elaphomycetaceae</taxon>
        <taxon>Elaphomyces</taxon>
    </lineage>
</organism>
<comment type="caution">
    <text evidence="2">The sequence shown here is derived from an EMBL/GenBank/DDBJ whole genome shotgun (WGS) entry which is preliminary data.</text>
</comment>
<dbReference type="OrthoDB" id="5431013at2759"/>
<reference evidence="2 3" key="1">
    <citation type="journal article" date="2015" name="Environ. Microbiol.">
        <title>Metagenome sequence of Elaphomyces granulatus from sporocarp tissue reveals Ascomycota ectomycorrhizal fingerprints of genome expansion and a Proteobacteria-rich microbiome.</title>
        <authorList>
            <person name="Quandt C.A."/>
            <person name="Kohler A."/>
            <person name="Hesse C.N."/>
            <person name="Sharpton T.J."/>
            <person name="Martin F."/>
            <person name="Spatafora J.W."/>
        </authorList>
    </citation>
    <scope>NUCLEOTIDE SEQUENCE [LARGE SCALE GENOMIC DNA]</scope>
    <source>
        <strain evidence="2 3">OSC145934</strain>
    </source>
</reference>
<dbReference type="AlphaFoldDB" id="A0A232LPY7"/>
<feature type="compositionally biased region" description="Low complexity" evidence="1">
    <location>
        <begin position="470"/>
        <end position="500"/>
    </location>
</feature>
<evidence type="ECO:0008006" key="4">
    <source>
        <dbReference type="Google" id="ProtNLM"/>
    </source>
</evidence>
<accession>A0A232LPY7</accession>
<name>A0A232LPY7_9EURO</name>
<feature type="compositionally biased region" description="Basic and acidic residues" evidence="1">
    <location>
        <begin position="377"/>
        <end position="395"/>
    </location>
</feature>
<evidence type="ECO:0000313" key="3">
    <source>
        <dbReference type="Proteomes" id="UP000243515"/>
    </source>
</evidence>
<dbReference type="Proteomes" id="UP000243515">
    <property type="component" value="Unassembled WGS sequence"/>
</dbReference>
<feature type="compositionally biased region" description="Low complexity" evidence="1">
    <location>
        <begin position="545"/>
        <end position="560"/>
    </location>
</feature>
<feature type="region of interest" description="Disordered" evidence="1">
    <location>
        <begin position="349"/>
        <end position="592"/>
    </location>
</feature>
<keyword evidence="3" id="KW-1185">Reference proteome</keyword>
<dbReference type="EMBL" id="NPHW01006342">
    <property type="protein sequence ID" value="OXV05877.1"/>
    <property type="molecule type" value="Genomic_DNA"/>
</dbReference>
<gene>
    <name evidence="2" type="ORF">Egran_06355</name>
</gene>
<feature type="compositionally biased region" description="Polar residues" evidence="1">
    <location>
        <begin position="397"/>
        <end position="422"/>
    </location>
</feature>
<feature type="compositionally biased region" description="Low complexity" evidence="1">
    <location>
        <begin position="218"/>
        <end position="234"/>
    </location>
</feature>
<feature type="region of interest" description="Disordered" evidence="1">
    <location>
        <begin position="212"/>
        <end position="234"/>
    </location>
</feature>
<proteinExistence type="predicted"/>
<evidence type="ECO:0000256" key="1">
    <source>
        <dbReference type="SAM" id="MobiDB-lite"/>
    </source>
</evidence>
<protein>
    <recommendedName>
        <fullName evidence="4">Fungal N-terminal domain-containing protein</fullName>
    </recommendedName>
</protein>
<evidence type="ECO:0000313" key="2">
    <source>
        <dbReference type="EMBL" id="OXV05877.1"/>
    </source>
</evidence>
<sequence length="614" mass="67067">MPSSAETMDDTGSAGSLIKVAGLGSRLALVLNAVACHFANSGVDVHSISKGISLFALMLKQIGQTIQSENSNNSREALDTAREIAERAQVVFDEIQDMLDQVQRSGAQGAGQSLLVVQQRFKSCFKKQRVTYLLAYLESLKLNLTVMLQILQLDQLIRSKDSLSGSPADDTIAQGRVEIQNMIVVRYWTIKRLDRLWDLSREEAMECEKDEMNRTIDSNLSPATSSSPRSSSSSGITIAKLPVVALGQSDSSLSAIEQAPTDMLKMTEAVLELVLLRWTRTSGRGKSRQPEESNEGAGGVRQVYVSSDSDEVAFGSDFDGHDIQGYYLEGATTDWRKPHSQEARNQATHLKKRFSGYQPTVESDSEEYDSSSTRSRSPKDESRMNIDERNGHDTEQDQASARSGRSATNVENNRAQSRQFPNSYPAGGPDFGNDRGSPVSSNATYRESRPTHQPQSQSRSQPQPQPQSIPSPKQRNTWPERPSTSPRSPTSPSPGFSTSPQVLYRGASTYRYHAPNLSPPSPSPSTGLLSPQAPRCHPPARGYPRSYSDRTYSLSSSPSRPRSRKSTSTQRADGGTDRHGSSSSSSSKRSATRGILGVTAIAGFLDALEAFSIF</sequence>
<feature type="compositionally biased region" description="Low complexity" evidence="1">
    <location>
        <begin position="451"/>
        <end position="462"/>
    </location>
</feature>